<organism evidence="2 3">
    <name type="scientific">Cinchona calisaya</name>
    <dbReference type="NCBI Taxonomy" id="153742"/>
    <lineage>
        <taxon>Eukaryota</taxon>
        <taxon>Viridiplantae</taxon>
        <taxon>Streptophyta</taxon>
        <taxon>Embryophyta</taxon>
        <taxon>Tracheophyta</taxon>
        <taxon>Spermatophyta</taxon>
        <taxon>Magnoliopsida</taxon>
        <taxon>eudicotyledons</taxon>
        <taxon>Gunneridae</taxon>
        <taxon>Pentapetalae</taxon>
        <taxon>asterids</taxon>
        <taxon>lamiids</taxon>
        <taxon>Gentianales</taxon>
        <taxon>Rubiaceae</taxon>
        <taxon>Cinchonoideae</taxon>
        <taxon>Cinchoneae</taxon>
        <taxon>Cinchona</taxon>
    </lineage>
</organism>
<dbReference type="EMBL" id="JBJUIK010000012">
    <property type="protein sequence ID" value="KAL3509650.1"/>
    <property type="molecule type" value="Genomic_DNA"/>
</dbReference>
<reference evidence="2 3" key="1">
    <citation type="submission" date="2024-11" db="EMBL/GenBank/DDBJ databases">
        <title>A near-complete genome assembly of Cinchona calisaya.</title>
        <authorList>
            <person name="Lian D.C."/>
            <person name="Zhao X.W."/>
            <person name="Wei L."/>
        </authorList>
    </citation>
    <scope>NUCLEOTIDE SEQUENCE [LARGE SCALE GENOMIC DNA]</scope>
    <source>
        <tissue evidence="2">Nenye</tissue>
    </source>
</reference>
<keyword evidence="3" id="KW-1185">Reference proteome</keyword>
<comment type="caution">
    <text evidence="2">The sequence shown here is derived from an EMBL/GenBank/DDBJ whole genome shotgun (WGS) entry which is preliminary data.</text>
</comment>
<name>A0ABD2YUG8_9GENT</name>
<evidence type="ECO:0000256" key="1">
    <source>
        <dbReference type="SAM" id="Phobius"/>
    </source>
</evidence>
<dbReference type="InterPro" id="IPR006740">
    <property type="entry name" value="DUF604"/>
</dbReference>
<dbReference type="AlphaFoldDB" id="A0ABD2YUG8"/>
<accession>A0ABD2YUG8</accession>
<keyword evidence="1" id="KW-1133">Transmembrane helix</keyword>
<sequence>MTESWFSPLINLKMKKFQPNSKSHPPSRLVNFIVISCFLFLIYLLISLVLLPNSKHLNLSGSAEDLSATTSLEHIVFGIASNERSWMKRKEYVRLWWRPQIMKGCVFLEKLPPNSTFSENDHFSLPPIRISGDTSRFRYTFRNGLRSAIRVARVVSETVALNNHNVRWFVFGDDDTVFFPENLVKTLSKYDHGLWYYIGTNSENFQQNKQFSFEMAFGGAGFAISYPLAIVLAKHFDSCLDRYPHLYGSDGRIHACLAEFGVTLTREPGFHQMDVRGNIFGLLAAHPIRPLVSLHHLDATEPIFPKMTSMQALQHLLQATKVDSQRILQQTVCYDRWFSWTISVSWGYAVQIFGNHVFLPDAVRTQETYRTWKKGPLYVNHNFDTLGYHPDLCRRPVVFFFDRVTTSREEITSIYKKMNNNCTFDKIEKIRVFSKKLDLDIKQLLAPRRQCCDVLPSSADKVMEIGIRECGAEELIYMHP</sequence>
<dbReference type="FunFam" id="3.90.550.50:FF:000006">
    <property type="entry name" value="Fringe-related protein-like"/>
    <property type="match status" value="1"/>
</dbReference>
<dbReference type="Pfam" id="PF04646">
    <property type="entry name" value="DUF604"/>
    <property type="match status" value="1"/>
</dbReference>
<feature type="transmembrane region" description="Helical" evidence="1">
    <location>
        <begin position="29"/>
        <end position="51"/>
    </location>
</feature>
<evidence type="ECO:0000313" key="2">
    <source>
        <dbReference type="EMBL" id="KAL3509650.1"/>
    </source>
</evidence>
<gene>
    <name evidence="2" type="ORF">ACH5RR_029051</name>
</gene>
<keyword evidence="1" id="KW-0472">Membrane</keyword>
<dbReference type="Gene3D" id="3.90.550.50">
    <property type="match status" value="1"/>
</dbReference>
<keyword evidence="1" id="KW-0812">Transmembrane</keyword>
<proteinExistence type="predicted"/>
<dbReference type="PANTHER" id="PTHR10811">
    <property type="entry name" value="FRINGE-RELATED"/>
    <property type="match status" value="1"/>
</dbReference>
<protein>
    <submittedName>
        <fullName evidence="2">Uncharacterized protein</fullName>
    </submittedName>
</protein>
<evidence type="ECO:0000313" key="3">
    <source>
        <dbReference type="Proteomes" id="UP001630127"/>
    </source>
</evidence>
<dbReference type="Proteomes" id="UP001630127">
    <property type="component" value="Unassembled WGS sequence"/>
</dbReference>